<evidence type="ECO:0000256" key="1">
    <source>
        <dbReference type="ARBA" id="ARBA00004496"/>
    </source>
</evidence>
<dbReference type="GO" id="GO:0051607">
    <property type="term" value="P:defense response to virus"/>
    <property type="evidence" value="ECO:0007669"/>
    <property type="project" value="UniProtKB-KW"/>
</dbReference>
<evidence type="ECO:0000313" key="7">
    <source>
        <dbReference type="Proteomes" id="UP000248706"/>
    </source>
</evidence>
<evidence type="ECO:0000256" key="4">
    <source>
        <dbReference type="ARBA" id="ARBA00023118"/>
    </source>
</evidence>
<comment type="similarity">
    <text evidence="2">Belongs to the CRISPR system Cmr5 family.</text>
</comment>
<evidence type="ECO:0000313" key="6">
    <source>
        <dbReference type="EMBL" id="RAQ98095.1"/>
    </source>
</evidence>
<dbReference type="AlphaFoldDB" id="A0A328VVG9"/>
<dbReference type="Pfam" id="PF09701">
    <property type="entry name" value="Cas_Cmr5"/>
    <property type="match status" value="1"/>
</dbReference>
<keyword evidence="4" id="KW-0051">Antiviral defense</keyword>
<evidence type="ECO:0000256" key="5">
    <source>
        <dbReference type="ARBA" id="ARBA00030001"/>
    </source>
</evidence>
<dbReference type="GO" id="GO:0005737">
    <property type="term" value="C:cytoplasm"/>
    <property type="evidence" value="ECO:0007669"/>
    <property type="project" value="UniProtKB-SubCell"/>
</dbReference>
<evidence type="ECO:0000256" key="2">
    <source>
        <dbReference type="ARBA" id="ARBA00006161"/>
    </source>
</evidence>
<gene>
    <name evidence="6" type="ORF">A4R35_21320</name>
</gene>
<dbReference type="EMBL" id="MCIF01000002">
    <property type="protein sequence ID" value="RAQ98095.1"/>
    <property type="molecule type" value="Genomic_DNA"/>
</dbReference>
<keyword evidence="7" id="KW-1185">Reference proteome</keyword>
<dbReference type="Proteomes" id="UP000248706">
    <property type="component" value="Unassembled WGS sequence"/>
</dbReference>
<comment type="subcellular location">
    <subcellularLocation>
        <location evidence="1">Cytoplasm</location>
    </subcellularLocation>
</comment>
<sequence>MQAEYRTRALTFNQMVQINGLGATLGFLNAKAEKEQKEKHKEKQEEQALNAYGQLLQHLTEWMHRRGFVTNKVEEFDALLSWVLEQASREDYRRATTECLAFGDWLRRFAEAELSKEGSQPAAEPGQQEGRG</sequence>
<keyword evidence="3" id="KW-0963">Cytoplasm</keyword>
<organism evidence="6 7">
    <name type="scientific">Thermogemmatispora tikiterensis</name>
    <dbReference type="NCBI Taxonomy" id="1825093"/>
    <lineage>
        <taxon>Bacteria</taxon>
        <taxon>Bacillati</taxon>
        <taxon>Chloroflexota</taxon>
        <taxon>Ktedonobacteria</taxon>
        <taxon>Thermogemmatisporales</taxon>
        <taxon>Thermogemmatisporaceae</taxon>
        <taxon>Thermogemmatispora</taxon>
    </lineage>
</organism>
<dbReference type="Gene3D" id="1.10.520.30">
    <property type="entry name" value="AF1862-like domain"/>
    <property type="match status" value="1"/>
</dbReference>
<evidence type="ECO:0000256" key="3">
    <source>
        <dbReference type="ARBA" id="ARBA00022490"/>
    </source>
</evidence>
<proteinExistence type="inferred from homology"/>
<dbReference type="InterPro" id="IPR023101">
    <property type="entry name" value="AF1862-like_dom_sf"/>
</dbReference>
<accession>A0A328VVG9</accession>
<protein>
    <recommendedName>
        <fullName evidence="5">CRISPR type III-B/RAMP module-associated protein Cmr5</fullName>
    </recommendedName>
</protein>
<dbReference type="InterPro" id="IPR010160">
    <property type="entry name" value="CRISPR-assoc_prot_Cmr5"/>
</dbReference>
<name>A0A328VVG9_9CHLR</name>
<comment type="caution">
    <text evidence="6">The sequence shown here is derived from an EMBL/GenBank/DDBJ whole genome shotgun (WGS) entry which is preliminary data.</text>
</comment>
<dbReference type="NCBIfam" id="TIGR01881">
    <property type="entry name" value="cas_Cmr5"/>
    <property type="match status" value="1"/>
</dbReference>
<reference evidence="6 7" key="1">
    <citation type="submission" date="2016-08" db="EMBL/GenBank/DDBJ databases">
        <title>Analysis of Carbohydrate Active Enzymes in Thermogemmatispora T81 Reveals Carbohydrate Degradation Ability.</title>
        <authorList>
            <person name="Tomazini A."/>
            <person name="Lal S."/>
            <person name="Stott M."/>
            <person name="Henrissat B."/>
            <person name="Polikarpov I."/>
            <person name="Sparling R."/>
            <person name="Levin D.B."/>
        </authorList>
    </citation>
    <scope>NUCLEOTIDE SEQUENCE [LARGE SCALE GENOMIC DNA]</scope>
    <source>
        <strain evidence="6 7">T81</strain>
    </source>
</reference>
<dbReference type="SUPFAM" id="SSF158568">
    <property type="entry name" value="AF1862-like"/>
    <property type="match status" value="1"/>
</dbReference>